<evidence type="ECO:0000313" key="10">
    <source>
        <dbReference type="EMBL" id="SMF58627.1"/>
    </source>
</evidence>
<dbReference type="OrthoDB" id="9775392at2"/>
<dbReference type="RefSeq" id="WP_085423723.1">
    <property type="nucleotide sequence ID" value="NZ_FXAF01000008.1"/>
</dbReference>
<dbReference type="Pfam" id="PF03466">
    <property type="entry name" value="LysR_substrate"/>
    <property type="match status" value="1"/>
</dbReference>
<dbReference type="PRINTS" id="PR00039">
    <property type="entry name" value="HTHLYSR"/>
</dbReference>
<name>A0A1X7FTU3_9HYPH</name>
<keyword evidence="5" id="KW-0804">Transcription</keyword>
<proteinExistence type="inferred from homology"/>
<keyword evidence="2" id="KW-0805">Transcription regulation</keyword>
<dbReference type="GO" id="GO:0003677">
    <property type="term" value="F:DNA binding"/>
    <property type="evidence" value="ECO:0007669"/>
    <property type="project" value="UniProtKB-KW"/>
</dbReference>
<evidence type="ECO:0000259" key="9">
    <source>
        <dbReference type="PROSITE" id="PS50931"/>
    </source>
</evidence>
<accession>A0A1X7FTU3</accession>
<dbReference type="InterPro" id="IPR000847">
    <property type="entry name" value="LysR_HTH_N"/>
</dbReference>
<reference evidence="11" key="1">
    <citation type="submission" date="2017-04" db="EMBL/GenBank/DDBJ databases">
        <authorList>
            <person name="Varghese N."/>
            <person name="Submissions S."/>
        </authorList>
    </citation>
    <scope>NUCLEOTIDE SEQUENCE [LARGE SCALE GENOMIC DNA]</scope>
    <source>
        <strain evidence="11">B4P</strain>
    </source>
</reference>
<dbReference type="Proteomes" id="UP000192903">
    <property type="component" value="Unassembled WGS sequence"/>
</dbReference>
<dbReference type="SUPFAM" id="SSF46785">
    <property type="entry name" value="Winged helix' DNA-binding domain"/>
    <property type="match status" value="1"/>
</dbReference>
<comment type="function">
    <text evidence="6">Transcriptional regulator of the ttuABCDE tartrate utilization operon.</text>
</comment>
<dbReference type="CDD" id="cd08411">
    <property type="entry name" value="PBP2_OxyR"/>
    <property type="match status" value="1"/>
</dbReference>
<evidence type="ECO:0000256" key="4">
    <source>
        <dbReference type="ARBA" id="ARBA00023159"/>
    </source>
</evidence>
<dbReference type="AlphaFoldDB" id="A0A1X7FTU3"/>
<comment type="similarity">
    <text evidence="1">Belongs to the LysR transcriptional regulatory family.</text>
</comment>
<keyword evidence="3" id="KW-0238">DNA-binding</keyword>
<gene>
    <name evidence="10" type="ORF">SAMN02982989_0808</name>
</gene>
<protein>
    <recommendedName>
        <fullName evidence="7">HTH-type transcriptional regulator TtuA</fullName>
    </recommendedName>
    <alternativeName>
        <fullName evidence="8">Tartrate utilization transcriptional regulator</fullName>
    </alternativeName>
</protein>
<dbReference type="InterPro" id="IPR036390">
    <property type="entry name" value="WH_DNA-bd_sf"/>
</dbReference>
<dbReference type="FunFam" id="1.10.10.10:FF:000001">
    <property type="entry name" value="LysR family transcriptional regulator"/>
    <property type="match status" value="1"/>
</dbReference>
<organism evidence="10 11">
    <name type="scientific">Xaviernesmea oryzae</name>
    <dbReference type="NCBI Taxonomy" id="464029"/>
    <lineage>
        <taxon>Bacteria</taxon>
        <taxon>Pseudomonadati</taxon>
        <taxon>Pseudomonadota</taxon>
        <taxon>Alphaproteobacteria</taxon>
        <taxon>Hyphomicrobiales</taxon>
        <taxon>Rhizobiaceae</taxon>
        <taxon>Rhizobium/Agrobacterium group</taxon>
        <taxon>Xaviernesmea</taxon>
    </lineage>
</organism>
<keyword evidence="11" id="KW-1185">Reference proteome</keyword>
<dbReference type="SUPFAM" id="SSF53850">
    <property type="entry name" value="Periplasmic binding protein-like II"/>
    <property type="match status" value="1"/>
</dbReference>
<dbReference type="GO" id="GO:0003700">
    <property type="term" value="F:DNA-binding transcription factor activity"/>
    <property type="evidence" value="ECO:0007669"/>
    <property type="project" value="InterPro"/>
</dbReference>
<dbReference type="PANTHER" id="PTHR30346:SF26">
    <property type="entry name" value="HYDROGEN PEROXIDE-INDUCIBLE GENES ACTIVATOR"/>
    <property type="match status" value="1"/>
</dbReference>
<evidence type="ECO:0000256" key="6">
    <source>
        <dbReference type="ARBA" id="ARBA00054626"/>
    </source>
</evidence>
<dbReference type="InterPro" id="IPR005119">
    <property type="entry name" value="LysR_subst-bd"/>
</dbReference>
<dbReference type="Pfam" id="PF00126">
    <property type="entry name" value="HTH_1"/>
    <property type="match status" value="1"/>
</dbReference>
<dbReference type="Gene3D" id="1.10.10.10">
    <property type="entry name" value="Winged helix-like DNA-binding domain superfamily/Winged helix DNA-binding domain"/>
    <property type="match status" value="1"/>
</dbReference>
<dbReference type="GO" id="GO:0032993">
    <property type="term" value="C:protein-DNA complex"/>
    <property type="evidence" value="ECO:0007669"/>
    <property type="project" value="TreeGrafter"/>
</dbReference>
<evidence type="ECO:0000256" key="8">
    <source>
        <dbReference type="ARBA" id="ARBA00083243"/>
    </source>
</evidence>
<feature type="domain" description="HTH lysR-type" evidence="9">
    <location>
        <begin position="4"/>
        <end position="61"/>
    </location>
</feature>
<dbReference type="EMBL" id="FXAF01000008">
    <property type="protein sequence ID" value="SMF58627.1"/>
    <property type="molecule type" value="Genomic_DNA"/>
</dbReference>
<dbReference type="PROSITE" id="PS50931">
    <property type="entry name" value="HTH_LYSR"/>
    <property type="match status" value="1"/>
</dbReference>
<dbReference type="STRING" id="464029.SAMN02982989_0808"/>
<sequence length="304" mass="34389">MKNLTLKQLRYFEALARDGRFRRAADACAISQPALSMQIKELEEQLGGNLFERSTREVKLTAFGQLFASRVRDILRAVDELGDLARASRDPFLRRLRIGVIPTIAPYLLPTIINDLNRTFDGIDIQVRETQTAKLVQELAQGELDLAIVALPVSEPSLTEITLFEEEFVLVRRREDEGKPVPEREALREMRLLLLEEGHCFRDQALSFCRIGSMRPREVMEGSSLSTLVQMVSAGIGVTLIPEMAVPVETRSAPVSISRFHTPRPSRTIGMIWRDSTPLVKQLLQISEVIRQSTDTMRQKHAAR</sequence>
<keyword evidence="4" id="KW-0010">Activator</keyword>
<evidence type="ECO:0000313" key="11">
    <source>
        <dbReference type="Proteomes" id="UP000192903"/>
    </source>
</evidence>
<evidence type="ECO:0000256" key="2">
    <source>
        <dbReference type="ARBA" id="ARBA00023015"/>
    </source>
</evidence>
<dbReference type="PANTHER" id="PTHR30346">
    <property type="entry name" value="TRANSCRIPTIONAL DUAL REGULATOR HCAR-RELATED"/>
    <property type="match status" value="1"/>
</dbReference>
<evidence type="ECO:0000256" key="1">
    <source>
        <dbReference type="ARBA" id="ARBA00009437"/>
    </source>
</evidence>
<evidence type="ECO:0000256" key="7">
    <source>
        <dbReference type="ARBA" id="ARBA00067332"/>
    </source>
</evidence>
<dbReference type="InterPro" id="IPR036388">
    <property type="entry name" value="WH-like_DNA-bd_sf"/>
</dbReference>
<dbReference type="Gene3D" id="3.40.190.10">
    <property type="entry name" value="Periplasmic binding protein-like II"/>
    <property type="match status" value="2"/>
</dbReference>
<evidence type="ECO:0000256" key="3">
    <source>
        <dbReference type="ARBA" id="ARBA00023125"/>
    </source>
</evidence>
<evidence type="ECO:0000256" key="5">
    <source>
        <dbReference type="ARBA" id="ARBA00023163"/>
    </source>
</evidence>